<keyword evidence="2 4" id="KW-0067">ATP-binding</keyword>
<protein>
    <submittedName>
        <fullName evidence="4">ABC transporter ATP-binding protein</fullName>
    </submittedName>
</protein>
<dbReference type="CDD" id="cd03230">
    <property type="entry name" value="ABC_DR_subfamily_A"/>
    <property type="match status" value="1"/>
</dbReference>
<dbReference type="RefSeq" id="WP_194701854.1">
    <property type="nucleotide sequence ID" value="NZ_JADKNH010000006.1"/>
</dbReference>
<keyword evidence="1" id="KW-0547">Nucleotide-binding</keyword>
<feature type="domain" description="ABC transporter" evidence="3">
    <location>
        <begin position="5"/>
        <end position="227"/>
    </location>
</feature>
<dbReference type="Pfam" id="PF00005">
    <property type="entry name" value="ABC_tran"/>
    <property type="match status" value="1"/>
</dbReference>
<dbReference type="Proteomes" id="UP000614200">
    <property type="component" value="Unassembled WGS sequence"/>
</dbReference>
<name>A0ABR9ZT09_9FIRM</name>
<accession>A0ABR9ZT09</accession>
<dbReference type="PANTHER" id="PTHR43158:SF1">
    <property type="entry name" value="ABC TRANSPORTER, ATP-BINDING PROTEIN"/>
    <property type="match status" value="1"/>
</dbReference>
<sequence>MSILINCINLNKKYMSKVALEEFTLKFEAGKIYGILGPNGSGKTTLMKIIADLHKQSSGEITVCGNKPSHETRSKVAYMPTENFIYGWMKVKDSIAFYKDMYADFDMEKALDLMNFMELDLNQKVSSLSTGQRARLKISLTISRRAEVVMLDEPLNGLDPISRTKIKECIIEQFDENSVMILSTHLVTEIEQILDEVVFLGKGRIVLQGRAEDLRFERGKSVEDIYREVFAHA</sequence>
<dbReference type="InterPro" id="IPR003439">
    <property type="entry name" value="ABC_transporter-like_ATP-bd"/>
</dbReference>
<dbReference type="SMART" id="SM00382">
    <property type="entry name" value="AAA"/>
    <property type="match status" value="1"/>
</dbReference>
<dbReference type="EMBL" id="JADKNH010000006">
    <property type="protein sequence ID" value="MBF4693610.1"/>
    <property type="molecule type" value="Genomic_DNA"/>
</dbReference>
<evidence type="ECO:0000313" key="4">
    <source>
        <dbReference type="EMBL" id="MBF4693610.1"/>
    </source>
</evidence>
<dbReference type="InterPro" id="IPR027417">
    <property type="entry name" value="P-loop_NTPase"/>
</dbReference>
<proteinExistence type="predicted"/>
<evidence type="ECO:0000259" key="3">
    <source>
        <dbReference type="PROSITE" id="PS50893"/>
    </source>
</evidence>
<organism evidence="4 5">
    <name type="scientific">Fusibacter ferrireducens</name>
    <dbReference type="NCBI Taxonomy" id="2785058"/>
    <lineage>
        <taxon>Bacteria</taxon>
        <taxon>Bacillati</taxon>
        <taxon>Bacillota</taxon>
        <taxon>Clostridia</taxon>
        <taxon>Eubacteriales</taxon>
        <taxon>Eubacteriales Family XII. Incertae Sedis</taxon>
        <taxon>Fusibacter</taxon>
    </lineage>
</organism>
<gene>
    <name evidence="4" type="ORF">ISU02_10780</name>
</gene>
<evidence type="ECO:0000313" key="5">
    <source>
        <dbReference type="Proteomes" id="UP000614200"/>
    </source>
</evidence>
<evidence type="ECO:0000256" key="2">
    <source>
        <dbReference type="ARBA" id="ARBA00022840"/>
    </source>
</evidence>
<comment type="caution">
    <text evidence="4">The sequence shown here is derived from an EMBL/GenBank/DDBJ whole genome shotgun (WGS) entry which is preliminary data.</text>
</comment>
<dbReference type="Gene3D" id="3.40.50.300">
    <property type="entry name" value="P-loop containing nucleotide triphosphate hydrolases"/>
    <property type="match status" value="1"/>
</dbReference>
<dbReference type="PROSITE" id="PS50893">
    <property type="entry name" value="ABC_TRANSPORTER_2"/>
    <property type="match status" value="1"/>
</dbReference>
<evidence type="ECO:0000256" key="1">
    <source>
        <dbReference type="ARBA" id="ARBA00022741"/>
    </source>
</evidence>
<dbReference type="InterPro" id="IPR003593">
    <property type="entry name" value="AAA+_ATPase"/>
</dbReference>
<reference evidence="4 5" key="1">
    <citation type="submission" date="2020-11" db="EMBL/GenBank/DDBJ databases">
        <title>Fusibacter basophilias sp. nov.</title>
        <authorList>
            <person name="Qiu D."/>
        </authorList>
    </citation>
    <scope>NUCLEOTIDE SEQUENCE [LARGE SCALE GENOMIC DNA]</scope>
    <source>
        <strain evidence="4 5">Q10-2</strain>
    </source>
</reference>
<keyword evidence="5" id="KW-1185">Reference proteome</keyword>
<dbReference type="SUPFAM" id="SSF52540">
    <property type="entry name" value="P-loop containing nucleoside triphosphate hydrolases"/>
    <property type="match status" value="1"/>
</dbReference>
<dbReference type="GO" id="GO:0005524">
    <property type="term" value="F:ATP binding"/>
    <property type="evidence" value="ECO:0007669"/>
    <property type="project" value="UniProtKB-KW"/>
</dbReference>
<dbReference type="PANTHER" id="PTHR43158">
    <property type="entry name" value="SKFA PEPTIDE EXPORT ATP-BINDING PROTEIN SKFE"/>
    <property type="match status" value="1"/>
</dbReference>